<protein>
    <submittedName>
        <fullName evidence="1">Uncharacterized protein</fullName>
    </submittedName>
</protein>
<keyword evidence="2" id="KW-1185">Reference proteome</keyword>
<dbReference type="EMBL" id="CP095848">
    <property type="protein sequence ID" value="UPL48672.1"/>
    <property type="molecule type" value="Genomic_DNA"/>
</dbReference>
<evidence type="ECO:0000313" key="1">
    <source>
        <dbReference type="EMBL" id="UPL48672.1"/>
    </source>
</evidence>
<gene>
    <name evidence="1" type="ORF">MWH26_15955</name>
</gene>
<name>A0ABY4J9P3_9BACT</name>
<dbReference type="RefSeq" id="WP_247975049.1">
    <property type="nucleotide sequence ID" value="NZ_CP095848.1"/>
</dbReference>
<dbReference type="Proteomes" id="UP000829647">
    <property type="component" value="Chromosome"/>
</dbReference>
<evidence type="ECO:0000313" key="2">
    <source>
        <dbReference type="Proteomes" id="UP000829647"/>
    </source>
</evidence>
<proteinExistence type="predicted"/>
<sequence length="171" mass="19516">MRIPTFLAERLLYSQACGELLLLPEVPCLLIRWHGFANSANLRRLLNKGLELYQQYRAQYPTLGWLSDTRQFGAMLPADQHWAATDWNRRAHAAGIRHLGFLGLENVFGQIAIQQYSRNTTHGDYRLQVSYYASLSQACHRLPQLPQLAGSSCPYVPGIFGLKTRGIEEWK</sequence>
<organism evidence="1 2">
    <name type="scientific">Hymenobacter sublimis</name>
    <dbReference type="NCBI Taxonomy" id="2933777"/>
    <lineage>
        <taxon>Bacteria</taxon>
        <taxon>Pseudomonadati</taxon>
        <taxon>Bacteroidota</taxon>
        <taxon>Cytophagia</taxon>
        <taxon>Cytophagales</taxon>
        <taxon>Hymenobacteraceae</taxon>
        <taxon>Hymenobacter</taxon>
    </lineage>
</organism>
<accession>A0ABY4J9P3</accession>
<reference evidence="1 2" key="1">
    <citation type="submission" date="2022-04" db="EMBL/GenBank/DDBJ databases">
        <title>Hymenobacter sp. isolated from the air.</title>
        <authorList>
            <person name="Won M."/>
            <person name="Lee C.-M."/>
            <person name="Woen H.-Y."/>
            <person name="Kwon S.-W."/>
        </authorList>
    </citation>
    <scope>NUCLEOTIDE SEQUENCE [LARGE SCALE GENOMIC DNA]</scope>
    <source>
        <strain evidence="2">5516 S-25</strain>
    </source>
</reference>